<evidence type="ECO:0000313" key="3">
    <source>
        <dbReference type="EMBL" id="KAK4549170.1"/>
    </source>
</evidence>
<dbReference type="InterPro" id="IPR038883">
    <property type="entry name" value="AN11006-like"/>
</dbReference>
<dbReference type="PANTHER" id="PTHR42085">
    <property type="entry name" value="F-BOX DOMAIN-CONTAINING PROTEIN"/>
    <property type="match status" value="1"/>
</dbReference>
<reference evidence="3 4" key="1">
    <citation type="submission" date="2021-11" db="EMBL/GenBank/DDBJ databases">
        <title>Black yeast isolated from Biological Soil Crust.</title>
        <authorList>
            <person name="Kurbessoian T."/>
        </authorList>
    </citation>
    <scope>NUCLEOTIDE SEQUENCE [LARGE SCALE GENOMIC DNA]</scope>
    <source>
        <strain evidence="3 4">CCFEE 5522</strain>
    </source>
</reference>
<evidence type="ECO:0000256" key="1">
    <source>
        <dbReference type="SAM" id="MobiDB-lite"/>
    </source>
</evidence>
<evidence type="ECO:0000313" key="4">
    <source>
        <dbReference type="Proteomes" id="UP001324427"/>
    </source>
</evidence>
<accession>A0AAV9JUB0</accession>
<dbReference type="PANTHER" id="PTHR42085:SF2">
    <property type="entry name" value="F-BOX DOMAIN-CONTAINING PROTEIN"/>
    <property type="match status" value="1"/>
</dbReference>
<dbReference type="SUPFAM" id="SSF47986">
    <property type="entry name" value="DEATH domain"/>
    <property type="match status" value="1"/>
</dbReference>
<proteinExistence type="predicted"/>
<gene>
    <name evidence="3" type="ORF">LTR36_007628</name>
</gene>
<dbReference type="EMBL" id="JAVFHQ010000005">
    <property type="protein sequence ID" value="KAK4549170.1"/>
    <property type="molecule type" value="Genomic_DNA"/>
</dbReference>
<keyword evidence="4" id="KW-1185">Reference proteome</keyword>
<feature type="compositionally biased region" description="Low complexity" evidence="1">
    <location>
        <begin position="42"/>
        <end position="62"/>
    </location>
</feature>
<name>A0AAV9JUB0_9PEZI</name>
<protein>
    <recommendedName>
        <fullName evidence="2">Death domain-containing protein</fullName>
    </recommendedName>
</protein>
<feature type="domain" description="Death" evidence="2">
    <location>
        <begin position="472"/>
        <end position="507"/>
    </location>
</feature>
<dbReference type="InterPro" id="IPR000488">
    <property type="entry name" value="Death_dom"/>
</dbReference>
<organism evidence="3 4">
    <name type="scientific">Oleoguttula mirabilis</name>
    <dbReference type="NCBI Taxonomy" id="1507867"/>
    <lineage>
        <taxon>Eukaryota</taxon>
        <taxon>Fungi</taxon>
        <taxon>Dikarya</taxon>
        <taxon>Ascomycota</taxon>
        <taxon>Pezizomycotina</taxon>
        <taxon>Dothideomycetes</taxon>
        <taxon>Dothideomycetidae</taxon>
        <taxon>Mycosphaerellales</taxon>
        <taxon>Teratosphaeriaceae</taxon>
        <taxon>Oleoguttula</taxon>
    </lineage>
</organism>
<dbReference type="GO" id="GO:0007165">
    <property type="term" value="P:signal transduction"/>
    <property type="evidence" value="ECO:0007669"/>
    <property type="project" value="InterPro"/>
</dbReference>
<feature type="region of interest" description="Disordered" evidence="1">
    <location>
        <begin position="42"/>
        <end position="82"/>
    </location>
</feature>
<dbReference type="PROSITE" id="PS50017">
    <property type="entry name" value="DEATH_DOMAIN"/>
    <property type="match status" value="1"/>
</dbReference>
<evidence type="ECO:0000259" key="2">
    <source>
        <dbReference type="PROSITE" id="PS50017"/>
    </source>
</evidence>
<dbReference type="InterPro" id="IPR011029">
    <property type="entry name" value="DEATH-like_dom_sf"/>
</dbReference>
<dbReference type="AlphaFoldDB" id="A0AAV9JUB0"/>
<dbReference type="Proteomes" id="UP001324427">
    <property type="component" value="Unassembled WGS sequence"/>
</dbReference>
<comment type="caution">
    <text evidence="3">The sequence shown here is derived from an EMBL/GenBank/DDBJ whole genome shotgun (WGS) entry which is preliminary data.</text>
</comment>
<sequence length="611" mass="65550">MPFEFTGKSLTFSGNANTFASLSAPSDSQSTSASTPSFGSFASFGTSSSSPWSAHAARSAAPSPSPIPTTEAHSTLAQGREKQVDDLVQREKDLLDSAPGTDALMQALRRAVNCRPAVFGQAAVASDRVVGSFIDKAAAEFDRTAAQTSAQLSSELRAALAGKPLAVAFVDHLLAEATGQETLGTLARNTAPTPRTDGSLSFSIQGRPSFARGSPAFLDIVSKMASELKTRDLLKDDAGNDVETMASRLAKELGSGAILSEVQRALELAAGRGTFDAECGTFIDWALRMIDEVVYGDKLGTVGPAGVAGRRSPVPAIESTVTECKSSVSAAKVLAKQEPPQSLTTQEVAPFRFLDLPPELRVWVYRKLLAPGHISLRSCANNQLMAVSLGVTPNHLAPKLLRAGKLIHKEACDMLYAENTICINVSLLFGCEPMIAKRQVPNTTLPRLKSVMLMFDTVSPNDMVVNALGHCDWRQLAGMMGLTHARICMIERDNLKDRADHRSSLLEHLIERLPANCKLAYGAEGEAEQQHVRGAMAHYLKSGRYTHYNLTCYEVAAEVLEQAAKGLSVEQGCKSGHARDYRYPTEGLRDFSSLKPLVSEGDVDESVVLGR</sequence>